<proteinExistence type="predicted"/>
<evidence type="ECO:0000313" key="2">
    <source>
        <dbReference type="Proteomes" id="UP000490535"/>
    </source>
</evidence>
<accession>A0A833PA46</accession>
<dbReference type="Proteomes" id="UP000490535">
    <property type="component" value="Unassembled WGS sequence"/>
</dbReference>
<name>A0A833PA46_ACIBZ</name>
<gene>
    <name evidence="1" type="ORF">GAK29_05006</name>
</gene>
<protein>
    <submittedName>
        <fullName evidence="1">Uncharacterized protein</fullName>
    </submittedName>
</protein>
<reference evidence="2" key="1">
    <citation type="journal article" date="2020" name="MBio">
        <title>Horizontal gene transfer to a defensive symbiont with a reduced genome amongst a multipartite beetle microbiome.</title>
        <authorList>
            <person name="Waterworth S.C."/>
            <person name="Florez L.V."/>
            <person name="Rees E.R."/>
            <person name="Hertweck C."/>
            <person name="Kaltenpoth M."/>
            <person name="Kwan J.C."/>
        </authorList>
    </citation>
    <scope>NUCLEOTIDE SEQUENCE [LARGE SCALE GENOMIC DNA]</scope>
</reference>
<organism evidence="1 2">
    <name type="scientific">Acinetobacter bereziniae</name>
    <name type="common">Acinetobacter genomosp. 10</name>
    <dbReference type="NCBI Taxonomy" id="106648"/>
    <lineage>
        <taxon>Bacteria</taxon>
        <taxon>Pseudomonadati</taxon>
        <taxon>Pseudomonadota</taxon>
        <taxon>Gammaproteobacteria</taxon>
        <taxon>Moraxellales</taxon>
        <taxon>Moraxellaceae</taxon>
        <taxon>Acinetobacter</taxon>
    </lineage>
</organism>
<dbReference type="EMBL" id="WNDP01000303">
    <property type="protein sequence ID" value="KAF1010984.1"/>
    <property type="molecule type" value="Genomic_DNA"/>
</dbReference>
<comment type="caution">
    <text evidence="1">The sequence shown here is derived from an EMBL/GenBank/DDBJ whole genome shotgun (WGS) entry which is preliminary data.</text>
</comment>
<dbReference type="AlphaFoldDB" id="A0A833PA46"/>
<evidence type="ECO:0000313" key="1">
    <source>
        <dbReference type="EMBL" id="KAF1010984.1"/>
    </source>
</evidence>
<sequence>MPKFSCICGNVINLSTGASSSERVLILENQMNLVSEYLEQDDLTNEKYLDTLLHKAHYVVFCEVCKGIHLDNGDGTYTNYMKYN</sequence>